<evidence type="ECO:0000313" key="3">
    <source>
        <dbReference type="Proteomes" id="UP000199659"/>
    </source>
</evidence>
<keyword evidence="1" id="KW-0812">Transmembrane</keyword>
<protein>
    <submittedName>
        <fullName evidence="2">Uncharacterized protein</fullName>
    </submittedName>
</protein>
<dbReference type="AlphaFoldDB" id="A0A1I6K8R9"/>
<name>A0A1I6K8R9_9FIRM</name>
<evidence type="ECO:0000256" key="1">
    <source>
        <dbReference type="SAM" id="Phobius"/>
    </source>
</evidence>
<dbReference type="RefSeq" id="WP_092560859.1">
    <property type="nucleotide sequence ID" value="NZ_FOYZ01000008.1"/>
</dbReference>
<proteinExistence type="predicted"/>
<feature type="transmembrane region" description="Helical" evidence="1">
    <location>
        <begin position="58"/>
        <end position="80"/>
    </location>
</feature>
<feature type="transmembrane region" description="Helical" evidence="1">
    <location>
        <begin position="32"/>
        <end position="52"/>
    </location>
</feature>
<sequence>MAVRNFWKEAARKSSGYYESPKGKMREARRKVISACLWLLGSAFVLIFYGIAIKNGSIVLDLSSIVLVVIVGAFFIYSIGHFKNMIQELKNLPKSNR</sequence>
<reference evidence="2 3" key="1">
    <citation type="submission" date="2016-10" db="EMBL/GenBank/DDBJ databases">
        <authorList>
            <person name="de Groot N.N."/>
        </authorList>
    </citation>
    <scope>NUCLEOTIDE SEQUENCE [LARGE SCALE GENOMIC DNA]</scope>
    <source>
        <strain evidence="2 3">743A</strain>
    </source>
</reference>
<accession>A0A1I6K8R9</accession>
<keyword evidence="1" id="KW-0472">Membrane</keyword>
<keyword evidence="3" id="KW-1185">Reference proteome</keyword>
<dbReference type="Proteomes" id="UP000199659">
    <property type="component" value="Unassembled WGS sequence"/>
</dbReference>
<organism evidence="2 3">
    <name type="scientific">Anaeromicropila populeti</name>
    <dbReference type="NCBI Taxonomy" id="37658"/>
    <lineage>
        <taxon>Bacteria</taxon>
        <taxon>Bacillati</taxon>
        <taxon>Bacillota</taxon>
        <taxon>Clostridia</taxon>
        <taxon>Lachnospirales</taxon>
        <taxon>Lachnospiraceae</taxon>
        <taxon>Anaeromicropila</taxon>
    </lineage>
</organism>
<keyword evidence="1" id="KW-1133">Transmembrane helix</keyword>
<dbReference type="EMBL" id="FOYZ01000008">
    <property type="protein sequence ID" value="SFR87612.1"/>
    <property type="molecule type" value="Genomic_DNA"/>
</dbReference>
<gene>
    <name evidence="2" type="ORF">SAMN05661086_02285</name>
</gene>
<evidence type="ECO:0000313" key="2">
    <source>
        <dbReference type="EMBL" id="SFR87612.1"/>
    </source>
</evidence>